<dbReference type="VEuPathDB" id="FungiDB:F4678DRAFT_427059"/>
<feature type="compositionally biased region" description="Pro residues" evidence="1">
    <location>
        <begin position="179"/>
        <end position="190"/>
    </location>
</feature>
<feature type="compositionally biased region" description="Polar residues" evidence="1">
    <location>
        <begin position="78"/>
        <end position="89"/>
    </location>
</feature>
<gene>
    <name evidence="2" type="ORF">NPX13_g8098</name>
</gene>
<evidence type="ECO:0008006" key="4">
    <source>
        <dbReference type="Google" id="ProtNLM"/>
    </source>
</evidence>
<proteinExistence type="predicted"/>
<feature type="region of interest" description="Disordered" evidence="1">
    <location>
        <begin position="357"/>
        <end position="396"/>
    </location>
</feature>
<dbReference type="Proteomes" id="UP001148614">
    <property type="component" value="Unassembled WGS sequence"/>
</dbReference>
<accession>A0A9W8N914</accession>
<reference evidence="2" key="1">
    <citation type="submission" date="2022-07" db="EMBL/GenBank/DDBJ databases">
        <title>Genome Sequence of Xylaria arbuscula.</title>
        <authorList>
            <person name="Buettner E."/>
        </authorList>
    </citation>
    <scope>NUCLEOTIDE SEQUENCE</scope>
    <source>
        <strain evidence="2">VT107</strain>
    </source>
</reference>
<evidence type="ECO:0000313" key="2">
    <source>
        <dbReference type="EMBL" id="KAJ3563719.1"/>
    </source>
</evidence>
<feature type="region of interest" description="Disordered" evidence="1">
    <location>
        <begin position="480"/>
        <end position="500"/>
    </location>
</feature>
<feature type="compositionally biased region" description="Polar residues" evidence="1">
    <location>
        <begin position="151"/>
        <end position="177"/>
    </location>
</feature>
<feature type="region of interest" description="Disordered" evidence="1">
    <location>
        <begin position="78"/>
        <end position="234"/>
    </location>
</feature>
<evidence type="ECO:0000313" key="3">
    <source>
        <dbReference type="Proteomes" id="UP001148614"/>
    </source>
</evidence>
<protein>
    <recommendedName>
        <fullName evidence="4">Oxidoreductase-like protein</fullName>
    </recommendedName>
</protein>
<name>A0A9W8N914_9PEZI</name>
<comment type="caution">
    <text evidence="2">The sequence shown here is derived from an EMBL/GenBank/DDBJ whole genome shotgun (WGS) entry which is preliminary data.</text>
</comment>
<keyword evidence="3" id="KW-1185">Reference proteome</keyword>
<organism evidence="2 3">
    <name type="scientific">Xylaria arbuscula</name>
    <dbReference type="NCBI Taxonomy" id="114810"/>
    <lineage>
        <taxon>Eukaryota</taxon>
        <taxon>Fungi</taxon>
        <taxon>Dikarya</taxon>
        <taxon>Ascomycota</taxon>
        <taxon>Pezizomycotina</taxon>
        <taxon>Sordariomycetes</taxon>
        <taxon>Xylariomycetidae</taxon>
        <taxon>Xylariales</taxon>
        <taxon>Xylariaceae</taxon>
        <taxon>Xylaria</taxon>
    </lineage>
</organism>
<evidence type="ECO:0000256" key="1">
    <source>
        <dbReference type="SAM" id="MobiDB-lite"/>
    </source>
</evidence>
<sequence>MSEHVEARSLAALNQLAANPPQYPTRPNEVRQEPLTLYISRVPGTQDIILSTLKPQVKNVTAGDVASSLYYVHYQSENESSTHLNQSWHSSPPKSREESPRTQIRRKPISTAPGAPAAPSGKENRGYESPTRKPVPPTVLDGQPEPHSSAPIPTQASQGLSLKTQPQPSTFDTTSHNLPPLPSKPRPPLSPRLEDHPPSLPPRLGSRPYPPEFLDAPHSDHVHTTNAPASSHTWRRPFTPFSLTLIRRDPSSGQQWNVGKLASFQLEYPDLIDEEKRPPAYPSIQIHLETSGYAKFRGMPAGGEIGLRESLDIRPGSAASPTSQLRNVPVAMPASGAFERQVLMTYSPSFTATLKQRFRSHSSADESRSSPPLNRLGHTRGGSQTSMGSFGGDFDGSDAPVITQPAPGLRPRGYVFYSPWDGRCEFVTGKAGRTLKCRHVLPSYGGGVYNPLVDGSDPEHADDKADSARPISELRFNLPSNELLGDNNKNSSMEGGGGGMRTRDHLQSQFNRMVAKAQGLDVDDSDDDGNFHFEMSLGREKAGGGNRGKRAKMGKLIIYDEGLKMLDLVVAANVGIWWTTYNTRG</sequence>
<dbReference type="AlphaFoldDB" id="A0A9W8N914"/>
<dbReference type="EMBL" id="JANPWZ010001716">
    <property type="protein sequence ID" value="KAJ3563719.1"/>
    <property type="molecule type" value="Genomic_DNA"/>
</dbReference>